<proteinExistence type="predicted"/>
<reference evidence="2" key="2">
    <citation type="submission" date="2015-01" db="EMBL/GenBank/DDBJ databases">
        <title>Evolutionary Origins and Diversification of the Mycorrhizal Mutualists.</title>
        <authorList>
            <consortium name="DOE Joint Genome Institute"/>
            <consortium name="Mycorrhizal Genomics Consortium"/>
            <person name="Kohler A."/>
            <person name="Kuo A."/>
            <person name="Nagy L.G."/>
            <person name="Floudas D."/>
            <person name="Copeland A."/>
            <person name="Barry K.W."/>
            <person name="Cichocki N."/>
            <person name="Veneault-Fourrey C."/>
            <person name="LaButti K."/>
            <person name="Lindquist E.A."/>
            <person name="Lipzen A."/>
            <person name="Lundell T."/>
            <person name="Morin E."/>
            <person name="Murat C."/>
            <person name="Riley R."/>
            <person name="Ohm R."/>
            <person name="Sun H."/>
            <person name="Tunlid A."/>
            <person name="Henrissat B."/>
            <person name="Grigoriev I.V."/>
            <person name="Hibbett D.S."/>
            <person name="Martin F."/>
        </authorList>
    </citation>
    <scope>NUCLEOTIDE SEQUENCE [LARGE SCALE GENOMIC DNA]</scope>
    <source>
        <strain evidence="2">Foug A</strain>
    </source>
</reference>
<dbReference type="Proteomes" id="UP000053989">
    <property type="component" value="Unassembled WGS sequence"/>
</dbReference>
<sequence length="113" mass="12706">MCHFLACSDPRVRHRDGKPTYTDHKEGRRKTNHLIWMKPPTLQPPTQLESMDVLHLAYLISPLHSLPPTSPSRRQIHRAVFPSSSSDKTPFPCTDSSTTGPWNGCGMCTVTHS</sequence>
<dbReference type="EMBL" id="KN822253">
    <property type="protein sequence ID" value="KIM51520.1"/>
    <property type="molecule type" value="Genomic_DNA"/>
</dbReference>
<accession>A0A0C3CSF7</accession>
<keyword evidence="2" id="KW-1185">Reference proteome</keyword>
<evidence type="ECO:0000313" key="2">
    <source>
        <dbReference type="Proteomes" id="UP000053989"/>
    </source>
</evidence>
<dbReference type="InParanoid" id="A0A0C3CSF7"/>
<protein>
    <submittedName>
        <fullName evidence="1">Uncharacterized protein</fullName>
    </submittedName>
</protein>
<gene>
    <name evidence="1" type="ORF">SCLCIDRAFT_1224450</name>
</gene>
<evidence type="ECO:0000313" key="1">
    <source>
        <dbReference type="EMBL" id="KIM51520.1"/>
    </source>
</evidence>
<dbReference type="HOGENOM" id="CLU_2135020_0_0_1"/>
<organism evidence="1 2">
    <name type="scientific">Scleroderma citrinum Foug A</name>
    <dbReference type="NCBI Taxonomy" id="1036808"/>
    <lineage>
        <taxon>Eukaryota</taxon>
        <taxon>Fungi</taxon>
        <taxon>Dikarya</taxon>
        <taxon>Basidiomycota</taxon>
        <taxon>Agaricomycotina</taxon>
        <taxon>Agaricomycetes</taxon>
        <taxon>Agaricomycetidae</taxon>
        <taxon>Boletales</taxon>
        <taxon>Sclerodermatineae</taxon>
        <taxon>Sclerodermataceae</taxon>
        <taxon>Scleroderma</taxon>
    </lineage>
</organism>
<reference evidence="1 2" key="1">
    <citation type="submission" date="2014-04" db="EMBL/GenBank/DDBJ databases">
        <authorList>
            <consortium name="DOE Joint Genome Institute"/>
            <person name="Kuo A."/>
            <person name="Kohler A."/>
            <person name="Nagy L.G."/>
            <person name="Floudas D."/>
            <person name="Copeland A."/>
            <person name="Barry K.W."/>
            <person name="Cichocki N."/>
            <person name="Veneault-Fourrey C."/>
            <person name="LaButti K."/>
            <person name="Lindquist E.A."/>
            <person name="Lipzen A."/>
            <person name="Lundell T."/>
            <person name="Morin E."/>
            <person name="Murat C."/>
            <person name="Sun H."/>
            <person name="Tunlid A."/>
            <person name="Henrissat B."/>
            <person name="Grigoriev I.V."/>
            <person name="Hibbett D.S."/>
            <person name="Martin F."/>
            <person name="Nordberg H.P."/>
            <person name="Cantor M.N."/>
            <person name="Hua S.X."/>
        </authorList>
    </citation>
    <scope>NUCLEOTIDE SEQUENCE [LARGE SCALE GENOMIC DNA]</scope>
    <source>
        <strain evidence="1 2">Foug A</strain>
    </source>
</reference>
<dbReference type="AlphaFoldDB" id="A0A0C3CSF7"/>
<name>A0A0C3CSF7_9AGAM</name>